<dbReference type="SUPFAM" id="SSF110857">
    <property type="entry name" value="Gamma-glutamyl cyclotransferase-like"/>
    <property type="match status" value="1"/>
</dbReference>
<dbReference type="InterPro" id="IPR036568">
    <property type="entry name" value="GGCT-like_sf"/>
</dbReference>
<comment type="caution">
    <text evidence="5">The sequence shown here is derived from an EMBL/GenBank/DDBJ whole genome shotgun (WGS) entry which is preliminary data.</text>
</comment>
<evidence type="ECO:0000256" key="3">
    <source>
        <dbReference type="PIRSR" id="PIRSR617939-1"/>
    </source>
</evidence>
<dbReference type="GO" id="GO:0003839">
    <property type="term" value="F:gamma-glutamylcyclotransferase activity"/>
    <property type="evidence" value="ECO:0007669"/>
    <property type="project" value="UniProtKB-EC"/>
</dbReference>
<dbReference type="AlphaFoldDB" id="A0AAN7PZC8"/>
<feature type="binding site" evidence="4">
    <location>
        <position position="134"/>
    </location>
    <ligand>
        <name>substrate</name>
    </ligand>
</feature>
<feature type="binding site" evidence="4">
    <location>
        <begin position="7"/>
        <end position="12"/>
    </location>
    <ligand>
        <name>substrate</name>
    </ligand>
</feature>
<reference evidence="6" key="1">
    <citation type="submission" date="2023-01" db="EMBL/GenBank/DDBJ databases">
        <title>Key to firefly adult light organ development and bioluminescence: homeobox transcription factors regulate luciferase expression and transportation to peroxisome.</title>
        <authorList>
            <person name="Fu X."/>
        </authorList>
    </citation>
    <scope>NUCLEOTIDE SEQUENCE [LARGE SCALE GENOMIC DNA]</scope>
</reference>
<evidence type="ECO:0000313" key="6">
    <source>
        <dbReference type="Proteomes" id="UP001353858"/>
    </source>
</evidence>
<keyword evidence="2" id="KW-0456">Lyase</keyword>
<dbReference type="Pfam" id="PF13772">
    <property type="entry name" value="AIG2_2"/>
    <property type="match status" value="1"/>
</dbReference>
<gene>
    <name evidence="5" type="ORF">RN001_015424</name>
</gene>
<evidence type="ECO:0000256" key="4">
    <source>
        <dbReference type="PIRSR" id="PIRSR617939-2"/>
    </source>
</evidence>
<dbReference type="PANTHER" id="PTHR12935:SF0">
    <property type="entry name" value="GAMMA-GLUTAMYLCYCLOTRANSFERASE"/>
    <property type="match status" value="1"/>
</dbReference>
<evidence type="ECO:0000256" key="1">
    <source>
        <dbReference type="ARBA" id="ARBA00012346"/>
    </source>
</evidence>
<proteinExistence type="predicted"/>
<accession>A0AAN7PZC8</accession>
<dbReference type="EC" id="4.3.2.9" evidence="1"/>
<keyword evidence="6" id="KW-1185">Reference proteome</keyword>
<dbReference type="CDD" id="cd06661">
    <property type="entry name" value="GGCT_like"/>
    <property type="match status" value="1"/>
</dbReference>
<dbReference type="Proteomes" id="UP001353858">
    <property type="component" value="Unassembled WGS sequence"/>
</dbReference>
<dbReference type="InterPro" id="IPR013024">
    <property type="entry name" value="GGCT-like"/>
</dbReference>
<dbReference type="EMBL" id="JARPUR010000007">
    <property type="protein sequence ID" value="KAK4873395.1"/>
    <property type="molecule type" value="Genomic_DNA"/>
</dbReference>
<dbReference type="Gene3D" id="3.10.490.10">
    <property type="entry name" value="Gamma-glutamyl cyclotransferase-like"/>
    <property type="match status" value="1"/>
</dbReference>
<feature type="active site" description="Proton acceptor" evidence="3">
    <location>
        <position position="82"/>
    </location>
</feature>
<sequence length="174" mass="20207">MPDTFAYFAYGSNLLAKRMHLNNPSAIRIGVGRLNNYRLDFTRYSKRWHGCSATIVPHNGYFVWGALWEVSMKDLPNLDRQEGVHQSIYHRFLINAELLDGSVKECYVYEQVTNPTLHYKLKELPLDRQPSQLYKDTITKGASESKLPDKYQELLLSIACNNFNGDKISSRFRR</sequence>
<dbReference type="PANTHER" id="PTHR12935">
    <property type="entry name" value="GAMMA-GLUTAMYLCYCLOTRANSFERASE"/>
    <property type="match status" value="1"/>
</dbReference>
<organism evidence="5 6">
    <name type="scientific">Aquatica leii</name>
    <dbReference type="NCBI Taxonomy" id="1421715"/>
    <lineage>
        <taxon>Eukaryota</taxon>
        <taxon>Metazoa</taxon>
        <taxon>Ecdysozoa</taxon>
        <taxon>Arthropoda</taxon>
        <taxon>Hexapoda</taxon>
        <taxon>Insecta</taxon>
        <taxon>Pterygota</taxon>
        <taxon>Neoptera</taxon>
        <taxon>Endopterygota</taxon>
        <taxon>Coleoptera</taxon>
        <taxon>Polyphaga</taxon>
        <taxon>Elateriformia</taxon>
        <taxon>Elateroidea</taxon>
        <taxon>Lampyridae</taxon>
        <taxon>Luciolinae</taxon>
        <taxon>Aquatica</taxon>
    </lineage>
</organism>
<evidence type="ECO:0000256" key="2">
    <source>
        <dbReference type="ARBA" id="ARBA00023239"/>
    </source>
</evidence>
<protein>
    <recommendedName>
        <fullName evidence="1">gamma-glutamylcyclotransferase</fullName>
        <ecNumber evidence="1">4.3.2.9</ecNumber>
    </recommendedName>
</protein>
<name>A0AAN7PZC8_9COLE</name>
<dbReference type="InterPro" id="IPR017939">
    <property type="entry name" value="G-Glutamylcylcotransferase"/>
</dbReference>
<evidence type="ECO:0000313" key="5">
    <source>
        <dbReference type="EMBL" id="KAK4873395.1"/>
    </source>
</evidence>